<dbReference type="Pfam" id="PF09468">
    <property type="entry name" value="RNase_H2-Ydr279"/>
    <property type="match status" value="1"/>
</dbReference>
<dbReference type="Gene3D" id="2.20.25.530">
    <property type="match status" value="1"/>
</dbReference>
<dbReference type="PANTHER" id="PTHR13383">
    <property type="entry name" value="RIBONUCLEASE H2 SUBUNIT B"/>
    <property type="match status" value="1"/>
</dbReference>
<evidence type="ECO:0000313" key="11">
    <source>
        <dbReference type="Proteomes" id="UP000077266"/>
    </source>
</evidence>
<organism evidence="10 11">
    <name type="scientific">Exidia glandulosa HHB12029</name>
    <dbReference type="NCBI Taxonomy" id="1314781"/>
    <lineage>
        <taxon>Eukaryota</taxon>
        <taxon>Fungi</taxon>
        <taxon>Dikarya</taxon>
        <taxon>Basidiomycota</taxon>
        <taxon>Agaricomycotina</taxon>
        <taxon>Agaricomycetes</taxon>
        <taxon>Auriculariales</taxon>
        <taxon>Exidiaceae</taxon>
        <taxon>Exidia</taxon>
    </lineage>
</organism>
<evidence type="ECO:0000256" key="3">
    <source>
        <dbReference type="ARBA" id="ARBA00023242"/>
    </source>
</evidence>
<comment type="subcellular location">
    <subcellularLocation>
        <location evidence="1">Nucleus</location>
    </subcellularLocation>
</comment>
<evidence type="ECO:0000256" key="5">
    <source>
        <dbReference type="ARBA" id="ARBA00033464"/>
    </source>
</evidence>
<dbReference type="GO" id="GO:0032299">
    <property type="term" value="C:ribonuclease H2 complex"/>
    <property type="evidence" value="ECO:0007669"/>
    <property type="project" value="InterPro"/>
</dbReference>
<gene>
    <name evidence="9" type="ORF">EXIGLDRAFT_653668</name>
    <name evidence="10" type="ORF">EXIGLDRAFT_741256</name>
</gene>
<dbReference type="GO" id="GO:0005654">
    <property type="term" value="C:nucleoplasm"/>
    <property type="evidence" value="ECO:0007669"/>
    <property type="project" value="TreeGrafter"/>
</dbReference>
<feature type="compositionally biased region" description="Polar residues" evidence="6">
    <location>
        <begin position="306"/>
        <end position="319"/>
    </location>
</feature>
<dbReference type="GO" id="GO:0006401">
    <property type="term" value="P:RNA catabolic process"/>
    <property type="evidence" value="ECO:0007669"/>
    <property type="project" value="TreeGrafter"/>
</dbReference>
<accession>A0A165F0E6</accession>
<dbReference type="InterPro" id="IPR041195">
    <property type="entry name" value="Rnh202_N"/>
</dbReference>
<dbReference type="OrthoDB" id="29098at2759"/>
<dbReference type="EMBL" id="KV426108">
    <property type="protein sequence ID" value="KZV88088.1"/>
    <property type="molecule type" value="Genomic_DNA"/>
</dbReference>
<dbReference type="Proteomes" id="UP000077266">
    <property type="component" value="Unassembled WGS sequence"/>
</dbReference>
<dbReference type="EMBL" id="KV426173">
    <property type="protein sequence ID" value="KZV85867.1"/>
    <property type="molecule type" value="Genomic_DNA"/>
</dbReference>
<feature type="region of interest" description="Disordered" evidence="6">
    <location>
        <begin position="273"/>
        <end position="319"/>
    </location>
</feature>
<dbReference type="InterPro" id="IPR040456">
    <property type="entry name" value="RNase_H2_suB"/>
</dbReference>
<evidence type="ECO:0000259" key="8">
    <source>
        <dbReference type="Pfam" id="PF17745"/>
    </source>
</evidence>
<comment type="function">
    <text evidence="4">Non catalytic subunit of RNase H2, an endonuclease that specifically degrades the RNA of RNA:DNA hybrids. Participates in DNA replication, possibly by mediating the removal of lagging-strand Okazaki fragment RNA primers during DNA replication. Mediates the excision of single ribonucleotides from DNA:RNA duplexes.</text>
</comment>
<dbReference type="CDD" id="cd09270">
    <property type="entry name" value="RNase_H2-B"/>
    <property type="match status" value="1"/>
</dbReference>
<feature type="compositionally biased region" description="Basic and acidic residues" evidence="6">
    <location>
        <begin position="290"/>
        <end position="301"/>
    </location>
</feature>
<dbReference type="FunCoup" id="A0A165F0E6">
    <property type="interactions" value="64"/>
</dbReference>
<feature type="domain" description="Rnh202 triple barrel" evidence="8">
    <location>
        <begin position="18"/>
        <end position="87"/>
    </location>
</feature>
<keyword evidence="11" id="KW-1185">Reference proteome</keyword>
<evidence type="ECO:0000259" key="7">
    <source>
        <dbReference type="Pfam" id="PF09468"/>
    </source>
</evidence>
<dbReference type="PANTHER" id="PTHR13383:SF11">
    <property type="entry name" value="RIBONUCLEASE H2 SUBUNIT B"/>
    <property type="match status" value="1"/>
</dbReference>
<sequence>MATHVSVLPRELLEIISADAAAPSLRFVRLPHPRTNLPCLFLPYESAGGQSAILEVQAISPDAERSWFMNGTHVVEDGKLLVYTPIDPAFLLAPLLQLSEPSEGQPGQYLPAEDLFDFVSVRLTIAADTVTTTPAEKANADVLHLLRFRCIGEALRRVCDYKELNEDMTVYRFSRQKLVNYARAKVDHLASPDVFSKFRVLVRGLAKEGLADDIESKKDITTQARLRAACDLVSQYLAPETNATLTAMFDFSALDAYLSTLQDDLFPTTKKTSAAASLPAQEKGTKRKAEKQGSRGVEKLKKANTAGMSKLSSFFQKKP</sequence>
<name>A0A165F0E6_EXIGL</name>
<evidence type="ECO:0000256" key="4">
    <source>
        <dbReference type="ARBA" id="ARBA00024778"/>
    </source>
</evidence>
<evidence type="ECO:0000313" key="9">
    <source>
        <dbReference type="EMBL" id="KZV85867.1"/>
    </source>
</evidence>
<keyword evidence="3" id="KW-0539">Nucleus</keyword>
<reference evidence="10 11" key="1">
    <citation type="journal article" date="2016" name="Mol. Biol. Evol.">
        <title>Comparative Genomics of Early-Diverging Mushroom-Forming Fungi Provides Insights into the Origins of Lignocellulose Decay Capabilities.</title>
        <authorList>
            <person name="Nagy L.G."/>
            <person name="Riley R."/>
            <person name="Tritt A."/>
            <person name="Adam C."/>
            <person name="Daum C."/>
            <person name="Floudas D."/>
            <person name="Sun H."/>
            <person name="Yadav J.S."/>
            <person name="Pangilinan J."/>
            <person name="Larsson K.H."/>
            <person name="Matsuura K."/>
            <person name="Barry K."/>
            <person name="Labutti K."/>
            <person name="Kuo R."/>
            <person name="Ohm R.A."/>
            <person name="Bhattacharya S.S."/>
            <person name="Shirouzu T."/>
            <person name="Yoshinaga Y."/>
            <person name="Martin F.M."/>
            <person name="Grigoriev I.V."/>
            <person name="Hibbett D.S."/>
        </authorList>
    </citation>
    <scope>NUCLEOTIDE SEQUENCE [LARGE SCALE GENOMIC DNA]</scope>
    <source>
        <strain evidence="10 11">HHB12029</strain>
    </source>
</reference>
<evidence type="ECO:0000256" key="6">
    <source>
        <dbReference type="SAM" id="MobiDB-lite"/>
    </source>
</evidence>
<dbReference type="Pfam" id="PF17745">
    <property type="entry name" value="Ydr279_N"/>
    <property type="match status" value="1"/>
</dbReference>
<dbReference type="AlphaFoldDB" id="A0A165F0E6"/>
<evidence type="ECO:0000256" key="2">
    <source>
        <dbReference type="ARBA" id="ARBA00019062"/>
    </source>
</evidence>
<feature type="domain" description="Ribonuclease H2 subunit B wHTH" evidence="7">
    <location>
        <begin position="90"/>
        <end position="245"/>
    </location>
</feature>
<dbReference type="STRING" id="1314781.A0A165F0E6"/>
<dbReference type="Gene3D" id="1.10.20.120">
    <property type="match status" value="1"/>
</dbReference>
<protein>
    <recommendedName>
        <fullName evidence="2">Ribonuclease H2 subunit B</fullName>
    </recommendedName>
    <alternativeName>
        <fullName evidence="5">Ribonuclease HI subunit B</fullName>
    </alternativeName>
</protein>
<evidence type="ECO:0000256" key="1">
    <source>
        <dbReference type="ARBA" id="ARBA00004123"/>
    </source>
</evidence>
<dbReference type="InterPro" id="IPR019024">
    <property type="entry name" value="RNase_H2_suB_wHTH"/>
</dbReference>
<evidence type="ECO:0000313" key="10">
    <source>
        <dbReference type="EMBL" id="KZV88088.1"/>
    </source>
</evidence>
<proteinExistence type="predicted"/>